<reference evidence="1" key="1">
    <citation type="submission" date="2025-08" db="UniProtKB">
        <authorList>
            <consortium name="Ensembl"/>
        </authorList>
    </citation>
    <scope>IDENTIFICATION</scope>
</reference>
<dbReference type="Proteomes" id="UP000694561">
    <property type="component" value="Unplaced"/>
</dbReference>
<reference evidence="1" key="2">
    <citation type="submission" date="2025-09" db="UniProtKB">
        <authorList>
            <consortium name="Ensembl"/>
        </authorList>
    </citation>
    <scope>IDENTIFICATION</scope>
</reference>
<dbReference type="AlphaFoldDB" id="A0A8C6B6R3"/>
<accession>A0A8C6B6R3</accession>
<evidence type="ECO:0000313" key="1">
    <source>
        <dbReference type="Ensembl" id="ENSMMNP00015011861.1"/>
    </source>
</evidence>
<dbReference type="Ensembl" id="ENSMMNT00015012984.1">
    <property type="protein sequence ID" value="ENSMMNP00015011861.1"/>
    <property type="gene ID" value="ENSMMNG00015008772.1"/>
</dbReference>
<protein>
    <submittedName>
        <fullName evidence="1">Uncharacterized protein</fullName>
    </submittedName>
</protein>
<evidence type="ECO:0000313" key="2">
    <source>
        <dbReference type="Proteomes" id="UP000694561"/>
    </source>
</evidence>
<organism evidence="1 2">
    <name type="scientific">Monodon monoceros</name>
    <name type="common">Narwhal</name>
    <name type="synonym">Ceratodon monodon</name>
    <dbReference type="NCBI Taxonomy" id="40151"/>
    <lineage>
        <taxon>Eukaryota</taxon>
        <taxon>Metazoa</taxon>
        <taxon>Chordata</taxon>
        <taxon>Craniata</taxon>
        <taxon>Vertebrata</taxon>
        <taxon>Euteleostomi</taxon>
        <taxon>Mammalia</taxon>
        <taxon>Eutheria</taxon>
        <taxon>Laurasiatheria</taxon>
        <taxon>Artiodactyla</taxon>
        <taxon>Whippomorpha</taxon>
        <taxon>Cetacea</taxon>
        <taxon>Odontoceti</taxon>
        <taxon>Monodontidae</taxon>
        <taxon>Monodon</taxon>
    </lineage>
</organism>
<proteinExistence type="predicted"/>
<keyword evidence="2" id="KW-1185">Reference proteome</keyword>
<name>A0A8C6B6R3_MONMO</name>
<sequence>MSHVYPNSSVNYPHGSLRLLQGICEIKTIFIITLRHYLPFSVLTLALMVQKQRWLRLLVPD</sequence>